<sequence>MSLLSLFEMTRLLELAAERPLAYCYSILSPRFKRYLLAYNGSTILYVYIALVRESQEGSSDVMATFSADLVRYISLATESSISFLTLFTRPYRLTEDVELYKTTLLITSEFGIAILILYLKKMIHVSTSYISLRSIPANKVESVIMAEELLNNLLSDDILDKGYIGQMFPKSLYLYDTD</sequence>
<comment type="caution">
    <text evidence="1">The sequence shown here is derived from an EMBL/GenBank/DDBJ whole genome shotgun (WGS) entry which is preliminary data.</text>
</comment>
<reference evidence="1" key="1">
    <citation type="submission" date="2022-12" db="EMBL/GenBank/DDBJ databases">
        <authorList>
            <person name="Petersen C."/>
        </authorList>
    </citation>
    <scope>NUCLEOTIDE SEQUENCE</scope>
    <source>
        <strain evidence="1">IBT 15544</strain>
    </source>
</reference>
<dbReference type="AlphaFoldDB" id="A0A9W9MI44"/>
<gene>
    <name evidence="1" type="ORF">N7498_006379</name>
</gene>
<dbReference type="OrthoDB" id="4494341at2759"/>
<keyword evidence="2" id="KW-1185">Reference proteome</keyword>
<organism evidence="1 2">
    <name type="scientific">Penicillium cinerascens</name>
    <dbReference type="NCBI Taxonomy" id="70096"/>
    <lineage>
        <taxon>Eukaryota</taxon>
        <taxon>Fungi</taxon>
        <taxon>Dikarya</taxon>
        <taxon>Ascomycota</taxon>
        <taxon>Pezizomycotina</taxon>
        <taxon>Eurotiomycetes</taxon>
        <taxon>Eurotiomycetidae</taxon>
        <taxon>Eurotiales</taxon>
        <taxon>Aspergillaceae</taxon>
        <taxon>Penicillium</taxon>
    </lineage>
</organism>
<dbReference type="EMBL" id="JAPQKR010000013">
    <property type="protein sequence ID" value="KAJ5201716.1"/>
    <property type="molecule type" value="Genomic_DNA"/>
</dbReference>
<dbReference type="GeneID" id="83180742"/>
<evidence type="ECO:0000313" key="1">
    <source>
        <dbReference type="EMBL" id="KAJ5201716.1"/>
    </source>
</evidence>
<protein>
    <submittedName>
        <fullName evidence="1">Uncharacterized protein</fullName>
    </submittedName>
</protein>
<dbReference type="Proteomes" id="UP001150904">
    <property type="component" value="Unassembled WGS sequence"/>
</dbReference>
<name>A0A9W9MI44_9EURO</name>
<accession>A0A9W9MI44</accession>
<reference evidence="1" key="2">
    <citation type="journal article" date="2023" name="IMA Fungus">
        <title>Comparative genomic study of the Penicillium genus elucidates a diverse pangenome and 15 lateral gene transfer events.</title>
        <authorList>
            <person name="Petersen C."/>
            <person name="Sorensen T."/>
            <person name="Nielsen M.R."/>
            <person name="Sondergaard T.E."/>
            <person name="Sorensen J.L."/>
            <person name="Fitzpatrick D.A."/>
            <person name="Frisvad J.C."/>
            <person name="Nielsen K.L."/>
        </authorList>
    </citation>
    <scope>NUCLEOTIDE SEQUENCE</scope>
    <source>
        <strain evidence="1">IBT 15544</strain>
    </source>
</reference>
<dbReference type="RefSeq" id="XP_058307632.1">
    <property type="nucleotide sequence ID" value="XM_058453441.1"/>
</dbReference>
<evidence type="ECO:0000313" key="2">
    <source>
        <dbReference type="Proteomes" id="UP001150904"/>
    </source>
</evidence>
<proteinExistence type="predicted"/>